<evidence type="ECO:0000313" key="7">
    <source>
        <dbReference type="Proteomes" id="UP000242972"/>
    </source>
</evidence>
<dbReference type="Gene3D" id="3.40.50.300">
    <property type="entry name" value="P-loop containing nucleotide triphosphate hydrolases"/>
    <property type="match status" value="1"/>
</dbReference>
<keyword evidence="2" id="KW-0813">Transport</keyword>
<comment type="similarity">
    <text evidence="1">Belongs to the ABC transporter superfamily.</text>
</comment>
<dbReference type="SUPFAM" id="SSF52540">
    <property type="entry name" value="P-loop containing nucleoside triphosphate hydrolases"/>
    <property type="match status" value="1"/>
</dbReference>
<dbReference type="InterPro" id="IPR003439">
    <property type="entry name" value="ABC_transporter-like_ATP-bd"/>
</dbReference>
<dbReference type="SMART" id="SM00382">
    <property type="entry name" value="AAA"/>
    <property type="match status" value="1"/>
</dbReference>
<organism evidence="6 7">
    <name type="scientific">Sulfobacillus benefaciens</name>
    <dbReference type="NCBI Taxonomy" id="453960"/>
    <lineage>
        <taxon>Bacteria</taxon>
        <taxon>Bacillati</taxon>
        <taxon>Bacillota</taxon>
        <taxon>Clostridia</taxon>
        <taxon>Eubacteriales</taxon>
        <taxon>Clostridiales Family XVII. Incertae Sedis</taxon>
        <taxon>Sulfobacillus</taxon>
    </lineage>
</organism>
<dbReference type="CDD" id="cd03230">
    <property type="entry name" value="ABC_DR_subfamily_A"/>
    <property type="match status" value="1"/>
</dbReference>
<evidence type="ECO:0000313" key="6">
    <source>
        <dbReference type="EMBL" id="PSR33147.1"/>
    </source>
</evidence>
<dbReference type="PANTHER" id="PTHR42711:SF5">
    <property type="entry name" value="ABC TRANSPORTER ATP-BINDING PROTEIN NATA"/>
    <property type="match status" value="1"/>
</dbReference>
<dbReference type="PANTHER" id="PTHR42711">
    <property type="entry name" value="ABC TRANSPORTER ATP-BINDING PROTEIN"/>
    <property type="match status" value="1"/>
</dbReference>
<dbReference type="GO" id="GO:0016887">
    <property type="term" value="F:ATP hydrolysis activity"/>
    <property type="evidence" value="ECO:0007669"/>
    <property type="project" value="InterPro"/>
</dbReference>
<dbReference type="GO" id="GO:0005524">
    <property type="term" value="F:ATP binding"/>
    <property type="evidence" value="ECO:0007669"/>
    <property type="project" value="UniProtKB-KW"/>
</dbReference>
<dbReference type="Proteomes" id="UP000242972">
    <property type="component" value="Unassembled WGS sequence"/>
</dbReference>
<reference evidence="6 7" key="1">
    <citation type="journal article" date="2014" name="BMC Genomics">
        <title>Comparison of environmental and isolate Sulfobacillus genomes reveals diverse carbon, sulfur, nitrogen, and hydrogen metabolisms.</title>
        <authorList>
            <person name="Justice N.B."/>
            <person name="Norman A."/>
            <person name="Brown C.T."/>
            <person name="Singh A."/>
            <person name="Thomas B.C."/>
            <person name="Banfield J.F."/>
        </authorList>
    </citation>
    <scope>NUCLEOTIDE SEQUENCE [LARGE SCALE GENOMIC DNA]</scope>
    <source>
        <strain evidence="6">AMDSBA4</strain>
    </source>
</reference>
<accession>A0A2T2XF91</accession>
<name>A0A2T2XF91_9FIRM</name>
<evidence type="ECO:0000256" key="4">
    <source>
        <dbReference type="ARBA" id="ARBA00022840"/>
    </source>
</evidence>
<evidence type="ECO:0000256" key="2">
    <source>
        <dbReference type="ARBA" id="ARBA00022448"/>
    </source>
</evidence>
<sequence>MADGKLFRGPSPMNPWQIRNLGYRVHQRWLVDHANFDISPGITALIGPNGAGKSTLMRLMSGILPRHSGTVEAPRDLTMARKKIGYVPQFPGIFHTLTVRQFLYRTRLWDPILHSDSSSSDKSLQDEIEHIIEYLDLSSLANKLGGQLGQTERRQVALATMWIRRVSLMLFDEPTAGLDPRERLTFWQQLSRFRQLPESPSHIMVSTHLLTEVESYTDAILLLEKGHITFSGQVPEFLALAQGHSFASNHDVDVYSIDSGRKQGKLRWILAEVPPSGAEPRSPDMLDAYLWFTRSPGGQLS</sequence>
<dbReference type="InterPro" id="IPR050763">
    <property type="entry name" value="ABC_transporter_ATP-binding"/>
</dbReference>
<keyword evidence="3" id="KW-0547">Nucleotide-binding</keyword>
<comment type="caution">
    <text evidence="6">The sequence shown here is derived from an EMBL/GenBank/DDBJ whole genome shotgun (WGS) entry which is preliminary data.</text>
</comment>
<evidence type="ECO:0000256" key="1">
    <source>
        <dbReference type="ARBA" id="ARBA00005417"/>
    </source>
</evidence>
<keyword evidence="4 6" id="KW-0067">ATP-binding</keyword>
<feature type="domain" description="ABC transporter" evidence="5">
    <location>
        <begin position="16"/>
        <end position="250"/>
    </location>
</feature>
<dbReference type="Pfam" id="PF00005">
    <property type="entry name" value="ABC_tran"/>
    <property type="match status" value="1"/>
</dbReference>
<protein>
    <submittedName>
        <fullName evidence="6">ABC transporter ATP-binding protein</fullName>
    </submittedName>
</protein>
<dbReference type="InterPro" id="IPR027417">
    <property type="entry name" value="P-loop_NTPase"/>
</dbReference>
<dbReference type="AlphaFoldDB" id="A0A2T2XF91"/>
<evidence type="ECO:0000256" key="3">
    <source>
        <dbReference type="ARBA" id="ARBA00022741"/>
    </source>
</evidence>
<dbReference type="PROSITE" id="PS50893">
    <property type="entry name" value="ABC_TRANSPORTER_2"/>
    <property type="match status" value="1"/>
</dbReference>
<evidence type="ECO:0000259" key="5">
    <source>
        <dbReference type="PROSITE" id="PS50893"/>
    </source>
</evidence>
<dbReference type="EMBL" id="PXYW01000026">
    <property type="protein sequence ID" value="PSR33147.1"/>
    <property type="molecule type" value="Genomic_DNA"/>
</dbReference>
<proteinExistence type="inferred from homology"/>
<gene>
    <name evidence="6" type="ORF">C7B46_11295</name>
</gene>
<dbReference type="InterPro" id="IPR003593">
    <property type="entry name" value="AAA+_ATPase"/>
</dbReference>